<dbReference type="GO" id="GO:0003723">
    <property type="term" value="F:RNA binding"/>
    <property type="evidence" value="ECO:0007669"/>
    <property type="project" value="InterPro"/>
</dbReference>
<protein>
    <recommendedName>
        <fullName evidence="5">Pentatricopeptide repeat-containing protein</fullName>
    </recommendedName>
</protein>
<dbReference type="PANTHER" id="PTHR47926">
    <property type="entry name" value="PENTATRICOPEPTIDE REPEAT-CONTAINING PROTEIN"/>
    <property type="match status" value="1"/>
</dbReference>
<proteinExistence type="predicted"/>
<dbReference type="InterPro" id="IPR046960">
    <property type="entry name" value="PPR_At4g14850-like_plant"/>
</dbReference>
<evidence type="ECO:0000256" key="2">
    <source>
        <dbReference type="PROSITE-ProRule" id="PRU00708"/>
    </source>
</evidence>
<comment type="caution">
    <text evidence="3">The sequence shown here is derived from an EMBL/GenBank/DDBJ whole genome shotgun (WGS) entry which is preliminary data.</text>
</comment>
<name>A0AAW2BSD6_9ROSI</name>
<dbReference type="PANTHER" id="PTHR47926:SF381">
    <property type="entry name" value="DYW DOMAIN-CONTAINING PROTEIN"/>
    <property type="match status" value="1"/>
</dbReference>
<evidence type="ECO:0000256" key="1">
    <source>
        <dbReference type="ARBA" id="ARBA00022737"/>
    </source>
</evidence>
<dbReference type="Pfam" id="PF01535">
    <property type="entry name" value="PPR"/>
    <property type="match status" value="2"/>
</dbReference>
<dbReference type="GO" id="GO:0009451">
    <property type="term" value="P:RNA modification"/>
    <property type="evidence" value="ECO:0007669"/>
    <property type="project" value="InterPro"/>
</dbReference>
<accession>A0AAW2BSD6</accession>
<dbReference type="EMBL" id="JAZDWU010000010">
    <property type="protein sequence ID" value="KAK9988278.1"/>
    <property type="molecule type" value="Genomic_DNA"/>
</dbReference>
<reference evidence="3 4" key="1">
    <citation type="submission" date="2024-01" db="EMBL/GenBank/DDBJ databases">
        <title>A telomere-to-telomere, gap-free genome of sweet tea (Lithocarpus litseifolius).</title>
        <authorList>
            <person name="Zhou J."/>
        </authorList>
    </citation>
    <scope>NUCLEOTIDE SEQUENCE [LARGE SCALE GENOMIC DNA]</scope>
    <source>
        <strain evidence="3">Zhou-2022a</strain>
        <tissue evidence="3">Leaf</tissue>
    </source>
</reference>
<dbReference type="PROSITE" id="PS51375">
    <property type="entry name" value="PPR"/>
    <property type="match status" value="1"/>
</dbReference>
<dbReference type="AlphaFoldDB" id="A0AAW2BSD6"/>
<gene>
    <name evidence="3" type="ORF">SO802_028517</name>
</gene>
<dbReference type="InterPro" id="IPR002885">
    <property type="entry name" value="PPR_rpt"/>
</dbReference>
<dbReference type="Gene3D" id="1.25.40.10">
    <property type="entry name" value="Tetratricopeptide repeat domain"/>
    <property type="match status" value="1"/>
</dbReference>
<sequence length="82" mass="9256">MYAKSGDIDFAHLTFKEMDNPDVVSWSVMINSNVQHGCARKALRLFELMKGVEEDPVMWRALLSACRVYKDTVTGKCVAESN</sequence>
<feature type="repeat" description="PPR" evidence="2">
    <location>
        <begin position="22"/>
        <end position="56"/>
    </location>
</feature>
<dbReference type="InterPro" id="IPR011990">
    <property type="entry name" value="TPR-like_helical_dom_sf"/>
</dbReference>
<evidence type="ECO:0000313" key="3">
    <source>
        <dbReference type="EMBL" id="KAK9988278.1"/>
    </source>
</evidence>
<organism evidence="3 4">
    <name type="scientific">Lithocarpus litseifolius</name>
    <dbReference type="NCBI Taxonomy" id="425828"/>
    <lineage>
        <taxon>Eukaryota</taxon>
        <taxon>Viridiplantae</taxon>
        <taxon>Streptophyta</taxon>
        <taxon>Embryophyta</taxon>
        <taxon>Tracheophyta</taxon>
        <taxon>Spermatophyta</taxon>
        <taxon>Magnoliopsida</taxon>
        <taxon>eudicotyledons</taxon>
        <taxon>Gunneridae</taxon>
        <taxon>Pentapetalae</taxon>
        <taxon>rosids</taxon>
        <taxon>fabids</taxon>
        <taxon>Fagales</taxon>
        <taxon>Fagaceae</taxon>
        <taxon>Lithocarpus</taxon>
    </lineage>
</organism>
<evidence type="ECO:0000313" key="4">
    <source>
        <dbReference type="Proteomes" id="UP001459277"/>
    </source>
</evidence>
<keyword evidence="4" id="KW-1185">Reference proteome</keyword>
<dbReference type="Proteomes" id="UP001459277">
    <property type="component" value="Unassembled WGS sequence"/>
</dbReference>
<evidence type="ECO:0008006" key="5">
    <source>
        <dbReference type="Google" id="ProtNLM"/>
    </source>
</evidence>
<keyword evidence="1" id="KW-0677">Repeat</keyword>
<dbReference type="NCBIfam" id="TIGR00756">
    <property type="entry name" value="PPR"/>
    <property type="match status" value="1"/>
</dbReference>